<sequence length="249" mass="27155">MNSSNSKDNNKKEETTNLNKSNVRNVPDEMNDPPPSSGTRRANCEPHALDTTYESHPFFDRLHSYLQTNTVYDIWRPSESEHQVLQHNNPITCVPTAAYHQDFGFAASQLSSFCPAAEAAWNSVPTPQPQNPATVRLSSAATTPSSPATPSTPSSNLHPSFSAQNFPTSFVRPLPSAFAAAAAAASSPTSYFQRGNQNGCLGTQPSTSSLTNQMFHHQHPENPHPSSSLPPSRPNSVRGRGRPHQQKKR</sequence>
<evidence type="ECO:0000313" key="2">
    <source>
        <dbReference type="WBParaSite" id="ES5_v2.g22405.t1"/>
    </source>
</evidence>
<protein>
    <submittedName>
        <fullName evidence="2">Uncharacterized protein</fullName>
    </submittedName>
</protein>
<reference evidence="2" key="1">
    <citation type="submission" date="2022-11" db="UniProtKB">
        <authorList>
            <consortium name="WormBaseParasite"/>
        </authorList>
    </citation>
    <scope>IDENTIFICATION</scope>
</reference>
<proteinExistence type="predicted"/>
<evidence type="ECO:0000313" key="1">
    <source>
        <dbReference type="Proteomes" id="UP000887579"/>
    </source>
</evidence>
<name>A0AC34FZE8_9BILA</name>
<accession>A0AC34FZE8</accession>
<organism evidence="1 2">
    <name type="scientific">Panagrolaimus sp. ES5</name>
    <dbReference type="NCBI Taxonomy" id="591445"/>
    <lineage>
        <taxon>Eukaryota</taxon>
        <taxon>Metazoa</taxon>
        <taxon>Ecdysozoa</taxon>
        <taxon>Nematoda</taxon>
        <taxon>Chromadorea</taxon>
        <taxon>Rhabditida</taxon>
        <taxon>Tylenchina</taxon>
        <taxon>Panagrolaimomorpha</taxon>
        <taxon>Panagrolaimoidea</taxon>
        <taxon>Panagrolaimidae</taxon>
        <taxon>Panagrolaimus</taxon>
    </lineage>
</organism>
<dbReference type="Proteomes" id="UP000887579">
    <property type="component" value="Unplaced"/>
</dbReference>
<dbReference type="WBParaSite" id="ES5_v2.g22405.t1">
    <property type="protein sequence ID" value="ES5_v2.g22405.t1"/>
    <property type="gene ID" value="ES5_v2.g22405"/>
</dbReference>